<organism evidence="3 4">
    <name type="scientific">Luteibacter anthropi</name>
    <dbReference type="NCBI Taxonomy" id="564369"/>
    <lineage>
        <taxon>Bacteria</taxon>
        <taxon>Pseudomonadati</taxon>
        <taxon>Pseudomonadota</taxon>
        <taxon>Gammaproteobacteria</taxon>
        <taxon>Lysobacterales</taxon>
        <taxon>Rhodanobacteraceae</taxon>
        <taxon>Luteibacter</taxon>
    </lineage>
</organism>
<dbReference type="RefSeq" id="WP_166949391.1">
    <property type="nucleotide sequence ID" value="NZ_JAARLZ010000007.1"/>
</dbReference>
<reference evidence="3 4" key="1">
    <citation type="submission" date="2020-03" db="EMBL/GenBank/DDBJ databases">
        <authorList>
            <person name="Lai Q."/>
        </authorList>
    </citation>
    <scope>NUCLEOTIDE SEQUENCE [LARGE SCALE GENOMIC DNA]</scope>
    <source>
        <strain evidence="3 4">CCUG 25036</strain>
    </source>
</reference>
<dbReference type="EMBL" id="JAARLZ010000007">
    <property type="protein sequence ID" value="NII07483.1"/>
    <property type="molecule type" value="Genomic_DNA"/>
</dbReference>
<dbReference type="AlphaFoldDB" id="A0A7X5UBM5"/>
<keyword evidence="1" id="KW-0732">Signal</keyword>
<dbReference type="CDD" id="cd23423">
    <property type="entry name" value="beta-trefoil_Ricin_hemolysin"/>
    <property type="match status" value="1"/>
</dbReference>
<keyword evidence="3" id="KW-0430">Lectin</keyword>
<evidence type="ECO:0000256" key="1">
    <source>
        <dbReference type="SAM" id="SignalP"/>
    </source>
</evidence>
<gene>
    <name evidence="3" type="ORF">HBF25_13940</name>
</gene>
<evidence type="ECO:0000313" key="4">
    <source>
        <dbReference type="Proteomes" id="UP000490980"/>
    </source>
</evidence>
<evidence type="ECO:0000313" key="3">
    <source>
        <dbReference type="EMBL" id="NII07483.1"/>
    </source>
</evidence>
<dbReference type="Gene3D" id="2.70.240.20">
    <property type="entry name" value="Leukocidin/Hemolysin toxin, cytolysin domain"/>
    <property type="match status" value="1"/>
</dbReference>
<name>A0A7X5UBM5_9GAMM</name>
<protein>
    <submittedName>
        <fullName evidence="3">Ricin-type beta-trefoil lectin domain protein</fullName>
    </submittedName>
</protein>
<dbReference type="SMART" id="SM00458">
    <property type="entry name" value="RICIN"/>
    <property type="match status" value="1"/>
</dbReference>
<dbReference type="SUPFAM" id="SSF50370">
    <property type="entry name" value="Ricin B-like lectins"/>
    <property type="match status" value="1"/>
</dbReference>
<feature type="signal peptide" evidence="1">
    <location>
        <begin position="1"/>
        <end position="25"/>
    </location>
</feature>
<dbReference type="PROSITE" id="PS50231">
    <property type="entry name" value="RICIN_B_LECTIN"/>
    <property type="match status" value="1"/>
</dbReference>
<comment type="caution">
    <text evidence="3">The sequence shown here is derived from an EMBL/GenBank/DDBJ whole genome shotgun (WGS) entry which is preliminary data.</text>
</comment>
<sequence>MQSTSPRRSLTAAVGFALLAGVAMTAPSTSFAHESLVSHHVSAVGPLVFFGGTGHAYHVRRFAGTVSDDRIMYGNRLNDVDMGRLKAPGTQAMVVIAASELDKLGESRARLSALFEAGVPVFVCMDDGDRHAVSRFFGVAPSGGDVIFVHEKNGNIDILGSAQDEAHWTPQWSSASAAALGRFQAEAASVPVATASRDAVSADDDKGTVPILRIHEGTFETGTDEITGKLAIDVIRSADRSSDDKEIHVYVWPTYAPRGYGSRGAGIYEGHKEGVNLSAAYLPWTYRVSHKVSAAGQNPQMVAHLPATETSTEFNYEKSSERTFNIGGTSGDSLSADGKPDSLLAAKIPFNLSVGYSHTTREQLAFSFKDYALLAREVDAGKRMLWEAPIADRLKHVLVEKVYSDRVDLTEKHMTPMMRTAGIATSSMWKLPGTYEGIASVEISAGFDLNTKKWWWDGPTWRHSDTTAPVEGSRSYDLDLSHPYLTREITVLLRSEQGMGGCVTQRSGVVELAACDPMNRGQMWGLDSEGRYVNRGNKQCLQADFQTKSLLTKACSLSNDQRWEWRADRIHSGYDGRLHRLHVQNGQLRIVVDAGRFEDLPVNPHSPALKPWSGYPAKPITGELIPAPYGTVPGHVPADWSTKYGNTGVEQRWSPVVLRAGLE</sequence>
<dbReference type="InterPro" id="IPR035992">
    <property type="entry name" value="Ricin_B-like_lectins"/>
</dbReference>
<dbReference type="Proteomes" id="UP000490980">
    <property type="component" value="Unassembled WGS sequence"/>
</dbReference>
<keyword evidence="4" id="KW-1185">Reference proteome</keyword>
<accession>A0A7X5UBM5</accession>
<evidence type="ECO:0000259" key="2">
    <source>
        <dbReference type="SMART" id="SM00458"/>
    </source>
</evidence>
<feature type="domain" description="Ricin B lectin" evidence="2">
    <location>
        <begin position="487"/>
        <end position="615"/>
    </location>
</feature>
<dbReference type="InterPro" id="IPR000772">
    <property type="entry name" value="Ricin_B_lectin"/>
</dbReference>
<feature type="chain" id="PRO_5030625416" evidence="1">
    <location>
        <begin position="26"/>
        <end position="663"/>
    </location>
</feature>
<dbReference type="GO" id="GO:0030246">
    <property type="term" value="F:carbohydrate binding"/>
    <property type="evidence" value="ECO:0007669"/>
    <property type="project" value="UniProtKB-KW"/>
</dbReference>
<proteinExistence type="predicted"/>